<protein>
    <submittedName>
        <fullName evidence="6">Nitroreductase</fullName>
    </submittedName>
</protein>
<dbReference type="Gene3D" id="3.40.109.10">
    <property type="entry name" value="NADH Oxidase"/>
    <property type="match status" value="1"/>
</dbReference>
<feature type="domain" description="Nitroreductase" evidence="5">
    <location>
        <begin position="64"/>
        <end position="250"/>
    </location>
</feature>
<proteinExistence type="predicted"/>
<keyword evidence="2" id="KW-0288">FMN</keyword>
<evidence type="ECO:0000256" key="2">
    <source>
        <dbReference type="ARBA" id="ARBA00022643"/>
    </source>
</evidence>
<dbReference type="PANTHER" id="PTHR23026:SF90">
    <property type="entry name" value="IODOTYROSINE DEIODINASE 1"/>
    <property type="match status" value="1"/>
</dbReference>
<feature type="region of interest" description="Disordered" evidence="4">
    <location>
        <begin position="1"/>
        <end position="53"/>
    </location>
</feature>
<evidence type="ECO:0000259" key="5">
    <source>
        <dbReference type="Pfam" id="PF00881"/>
    </source>
</evidence>
<dbReference type="RefSeq" id="WP_115980164.1">
    <property type="nucleotide sequence ID" value="NZ_QOHR01000014.1"/>
</dbReference>
<evidence type="ECO:0000256" key="4">
    <source>
        <dbReference type="SAM" id="MobiDB-lite"/>
    </source>
</evidence>
<dbReference type="OrthoDB" id="9802510at2"/>
<evidence type="ECO:0000313" key="7">
    <source>
        <dbReference type="Proteomes" id="UP000257131"/>
    </source>
</evidence>
<gene>
    <name evidence="6" type="ORF">DRV84_10385</name>
</gene>
<keyword evidence="1" id="KW-0285">Flavoprotein</keyword>
<dbReference type="SUPFAM" id="SSF55469">
    <property type="entry name" value="FMN-dependent nitroreductase-like"/>
    <property type="match status" value="1"/>
</dbReference>
<dbReference type="AlphaFoldDB" id="A0A3D9BR64"/>
<organism evidence="6 7">
    <name type="scientific">Rhodosalinus sediminis</name>
    <dbReference type="NCBI Taxonomy" id="1940533"/>
    <lineage>
        <taxon>Bacteria</taxon>
        <taxon>Pseudomonadati</taxon>
        <taxon>Pseudomonadota</taxon>
        <taxon>Alphaproteobacteria</taxon>
        <taxon>Rhodobacterales</taxon>
        <taxon>Paracoccaceae</taxon>
        <taxon>Rhodosalinus</taxon>
    </lineage>
</organism>
<dbReference type="Proteomes" id="UP000257131">
    <property type="component" value="Unassembled WGS sequence"/>
</dbReference>
<dbReference type="GO" id="GO:0016491">
    <property type="term" value="F:oxidoreductase activity"/>
    <property type="evidence" value="ECO:0007669"/>
    <property type="project" value="UniProtKB-KW"/>
</dbReference>
<dbReference type="InterPro" id="IPR029479">
    <property type="entry name" value="Nitroreductase"/>
</dbReference>
<name>A0A3D9BR64_9RHOB</name>
<keyword evidence="3" id="KW-0560">Oxidoreductase</keyword>
<dbReference type="InterPro" id="IPR050627">
    <property type="entry name" value="Nitroreductase/BluB"/>
</dbReference>
<evidence type="ECO:0000256" key="1">
    <source>
        <dbReference type="ARBA" id="ARBA00022630"/>
    </source>
</evidence>
<dbReference type="CDD" id="cd02136">
    <property type="entry name" value="PnbA_NfnB-like"/>
    <property type="match status" value="1"/>
</dbReference>
<evidence type="ECO:0000313" key="6">
    <source>
        <dbReference type="EMBL" id="REC56024.1"/>
    </source>
</evidence>
<dbReference type="InterPro" id="IPR000415">
    <property type="entry name" value="Nitroreductase-like"/>
</dbReference>
<feature type="compositionally biased region" description="Low complexity" evidence="4">
    <location>
        <begin position="8"/>
        <end position="24"/>
    </location>
</feature>
<sequence>MARRADGDASGSGSDATPASAPASVRGTARDAAPGRAPDSLRDTAPDAAGPGDDALATLDRLFAARWSCRAFLPEPIPEATVTRIVATAQRVASWNNTQPWQLIVTRKPETDRLRAALYAHAQTAAPAPDIPFPTAYEGVYKARRSACGWQLYDAVGVARGDRAASARQTLENFRFFGAPHVALVTAPAALGTYGVLDCGAFVTAFMTAAQAAGVATIAQAALATQAPFLRDWFAVPEDRWIVCGIAFGRADPDHPANGYRTARASPDDVVDWRG</sequence>
<reference evidence="6 7" key="1">
    <citation type="journal article" date="2017" name="Int. J. Syst. Evol. Microbiol.">
        <title>Rhodosalinus sediminis gen. nov., sp. nov., isolated from marine saltern.</title>
        <authorList>
            <person name="Guo L.Y."/>
            <person name="Ling S.K."/>
            <person name="Li C.M."/>
            <person name="Chen G.J."/>
            <person name="Du Z.J."/>
        </authorList>
    </citation>
    <scope>NUCLEOTIDE SEQUENCE [LARGE SCALE GENOMIC DNA]</scope>
    <source>
        <strain evidence="6 7">WDN1C137</strain>
    </source>
</reference>
<dbReference type="EMBL" id="QOHR01000014">
    <property type="protein sequence ID" value="REC56024.1"/>
    <property type="molecule type" value="Genomic_DNA"/>
</dbReference>
<dbReference type="Pfam" id="PF00881">
    <property type="entry name" value="Nitroreductase"/>
    <property type="match status" value="1"/>
</dbReference>
<comment type="caution">
    <text evidence="6">The sequence shown here is derived from an EMBL/GenBank/DDBJ whole genome shotgun (WGS) entry which is preliminary data.</text>
</comment>
<keyword evidence="7" id="KW-1185">Reference proteome</keyword>
<evidence type="ECO:0000256" key="3">
    <source>
        <dbReference type="ARBA" id="ARBA00023002"/>
    </source>
</evidence>
<accession>A0A3D9BR64</accession>
<dbReference type="PANTHER" id="PTHR23026">
    <property type="entry name" value="NADPH NITROREDUCTASE"/>
    <property type="match status" value="1"/>
</dbReference>